<evidence type="ECO:0000256" key="3">
    <source>
        <dbReference type="ARBA" id="ARBA00005893"/>
    </source>
</evidence>
<keyword evidence="8 11" id="KW-0378">Hydrolase</keyword>
<dbReference type="FunFam" id="3.40.50.1000:FF:000029">
    <property type="entry name" value="3-deoxy-D-manno-octulosonate 8-phosphate phosphatase KdsC"/>
    <property type="match status" value="1"/>
</dbReference>
<evidence type="ECO:0000256" key="5">
    <source>
        <dbReference type="ARBA" id="ARBA00013066"/>
    </source>
</evidence>
<evidence type="ECO:0000256" key="6">
    <source>
        <dbReference type="ARBA" id="ARBA00020092"/>
    </source>
</evidence>
<dbReference type="GO" id="GO:0019143">
    <property type="term" value="F:3-deoxy-manno-octulosonate-8-phosphatase activity"/>
    <property type="evidence" value="ECO:0007669"/>
    <property type="project" value="UniProtKB-UniRule"/>
</dbReference>
<feature type="binding site" evidence="12">
    <location>
        <position position="73"/>
    </location>
    <ligand>
        <name>substrate</name>
    </ligand>
</feature>
<evidence type="ECO:0000256" key="13">
    <source>
        <dbReference type="PIRSR" id="PIRSR006118-2"/>
    </source>
</evidence>
<evidence type="ECO:0000256" key="2">
    <source>
        <dbReference type="ARBA" id="ARBA00001946"/>
    </source>
</evidence>
<dbReference type="AlphaFoldDB" id="A0A193LI83"/>
<keyword evidence="15" id="KW-1185">Reference proteome</keyword>
<protein>
    <recommendedName>
        <fullName evidence="6 11">3-deoxy-D-manno-octulosonate 8-phosphate phosphatase KdsC</fullName>
        <ecNumber evidence="5 11">3.1.3.45</ecNumber>
    </recommendedName>
    <alternativeName>
        <fullName evidence="10 11">KDO 8-P phosphatase</fullName>
    </alternativeName>
</protein>
<comment type="cofactor">
    <cofactor evidence="2 11 13">
        <name>Mg(2+)</name>
        <dbReference type="ChEBI" id="CHEBI:18420"/>
    </cofactor>
</comment>
<dbReference type="PIRSF" id="PIRSF006118">
    <property type="entry name" value="KDO8-P_Ptase"/>
    <property type="match status" value="1"/>
</dbReference>
<feature type="binding site" evidence="12">
    <location>
        <position position="65"/>
    </location>
    <ligand>
        <name>substrate</name>
    </ligand>
</feature>
<dbReference type="EMBL" id="CP016268">
    <property type="protein sequence ID" value="ANO52201.1"/>
    <property type="molecule type" value="Genomic_DNA"/>
</dbReference>
<dbReference type="SFLD" id="SFLDG01136">
    <property type="entry name" value="C1.6:_Phosphoserine_Phosphatas"/>
    <property type="match status" value="1"/>
</dbReference>
<dbReference type="NCBIfam" id="TIGR01670">
    <property type="entry name" value="KdsC-phosphatas"/>
    <property type="match status" value="1"/>
</dbReference>
<gene>
    <name evidence="14" type="ORF">BA177_14280</name>
</gene>
<feature type="binding site" evidence="13">
    <location>
        <position position="112"/>
    </location>
    <ligand>
        <name>Mg(2+)</name>
        <dbReference type="ChEBI" id="CHEBI:18420"/>
    </ligand>
</feature>
<dbReference type="GO" id="GO:0009103">
    <property type="term" value="P:lipopolysaccharide biosynthetic process"/>
    <property type="evidence" value="ECO:0007669"/>
    <property type="project" value="UniProtKB-UniRule"/>
</dbReference>
<dbReference type="CDD" id="cd01630">
    <property type="entry name" value="HAD_KDO-like"/>
    <property type="match status" value="1"/>
</dbReference>
<dbReference type="GO" id="GO:0008781">
    <property type="term" value="F:N-acylneuraminate cytidylyltransferase activity"/>
    <property type="evidence" value="ECO:0007669"/>
    <property type="project" value="TreeGrafter"/>
</dbReference>
<dbReference type="GO" id="GO:0046872">
    <property type="term" value="F:metal ion binding"/>
    <property type="evidence" value="ECO:0007669"/>
    <property type="project" value="UniProtKB-UniRule"/>
</dbReference>
<feature type="binding site" evidence="13">
    <location>
        <position position="19"/>
    </location>
    <ligand>
        <name>Mg(2+)</name>
        <dbReference type="ChEBI" id="CHEBI:18420"/>
    </ligand>
</feature>
<dbReference type="InterPro" id="IPR036412">
    <property type="entry name" value="HAD-like_sf"/>
</dbReference>
<comment type="subunit">
    <text evidence="4 11">Homotetramer.</text>
</comment>
<feature type="binding site" evidence="12">
    <location>
        <position position="89"/>
    </location>
    <ligand>
        <name>substrate</name>
    </ligand>
</feature>
<feature type="binding site" evidence="12">
    <location>
        <position position="50"/>
    </location>
    <ligand>
        <name>substrate</name>
    </ligand>
</feature>
<dbReference type="SUPFAM" id="SSF56784">
    <property type="entry name" value="HAD-like"/>
    <property type="match status" value="1"/>
</dbReference>
<comment type="function">
    <text evidence="11">Catalyzes the hydrolysis of 3-deoxy-D-manno-octulosonate 8-phosphate (KDO 8-P) to 3-deoxy-D-manno-octulosonate (KDO) and inorganic phosphate.</text>
</comment>
<dbReference type="InterPro" id="IPR023214">
    <property type="entry name" value="HAD_sf"/>
</dbReference>
<evidence type="ECO:0000256" key="8">
    <source>
        <dbReference type="ARBA" id="ARBA00022801"/>
    </source>
</evidence>
<evidence type="ECO:0000256" key="10">
    <source>
        <dbReference type="ARBA" id="ARBA00031051"/>
    </source>
</evidence>
<dbReference type="EC" id="3.1.3.45" evidence="5 11"/>
<comment type="similarity">
    <text evidence="3 11">Belongs to the KdsC family.</text>
</comment>
<evidence type="ECO:0000313" key="14">
    <source>
        <dbReference type="EMBL" id="ANO52201.1"/>
    </source>
</evidence>
<evidence type="ECO:0000256" key="11">
    <source>
        <dbReference type="PIRNR" id="PIRNR006118"/>
    </source>
</evidence>
<dbReference type="STRING" id="1548547.BA177_14280"/>
<evidence type="ECO:0000256" key="4">
    <source>
        <dbReference type="ARBA" id="ARBA00011881"/>
    </source>
</evidence>
<dbReference type="SFLD" id="SFLDG01138">
    <property type="entry name" value="C1.6.2:_Deoxy-d-mannose-octulo"/>
    <property type="match status" value="1"/>
</dbReference>
<evidence type="ECO:0000256" key="7">
    <source>
        <dbReference type="ARBA" id="ARBA00022723"/>
    </source>
</evidence>
<dbReference type="InterPro" id="IPR010023">
    <property type="entry name" value="KdsC_fam"/>
</dbReference>
<proteinExistence type="inferred from homology"/>
<sequence>MSTDELSHRLAAVQLAAFDIDGVFTDGRFYLSDAGVESKAFCTLDGYGIRRALDAGIAVAVISGRQSRAVEIRMAELGVQHVYLGCKDKVAVFETLLAQLKLQASQCAYTGDDVPDLPLLRRAGIAIAVANAHPQVVAECDFVTQWRGGYGAVRDVCDRLLAARDQPAPA</sequence>
<dbReference type="PANTHER" id="PTHR21485:SF3">
    <property type="entry name" value="N-ACYLNEURAMINATE CYTIDYLYLTRANSFERASE"/>
    <property type="match status" value="1"/>
</dbReference>
<organism evidence="14 15">
    <name type="scientific">Woeseia oceani</name>
    <dbReference type="NCBI Taxonomy" id="1548547"/>
    <lineage>
        <taxon>Bacteria</taxon>
        <taxon>Pseudomonadati</taxon>
        <taxon>Pseudomonadota</taxon>
        <taxon>Gammaproteobacteria</taxon>
        <taxon>Woeseiales</taxon>
        <taxon>Woeseiaceae</taxon>
        <taxon>Woeseia</taxon>
    </lineage>
</organism>
<evidence type="ECO:0000256" key="12">
    <source>
        <dbReference type="PIRSR" id="PIRSR006118-1"/>
    </source>
</evidence>
<evidence type="ECO:0000256" key="9">
    <source>
        <dbReference type="ARBA" id="ARBA00022842"/>
    </source>
</evidence>
<keyword evidence="11" id="KW-0448">Lipopolysaccharide biosynthesis</keyword>
<dbReference type="Proteomes" id="UP000092695">
    <property type="component" value="Chromosome"/>
</dbReference>
<dbReference type="RefSeq" id="WP_068617298.1">
    <property type="nucleotide sequence ID" value="NZ_CP016268.1"/>
</dbReference>
<dbReference type="Pfam" id="PF08282">
    <property type="entry name" value="Hydrolase_3"/>
    <property type="match status" value="1"/>
</dbReference>
<evidence type="ECO:0000256" key="1">
    <source>
        <dbReference type="ARBA" id="ARBA00000898"/>
    </source>
</evidence>
<name>A0A193LI83_9GAMM</name>
<keyword evidence="9 11" id="KW-0460">Magnesium</keyword>
<dbReference type="PANTHER" id="PTHR21485">
    <property type="entry name" value="HAD SUPERFAMILY MEMBERS CMAS AND KDSC"/>
    <property type="match status" value="1"/>
</dbReference>
<comment type="catalytic activity">
    <reaction evidence="1 11">
        <text>3-deoxy-alpha-D-manno-2-octulosonate-8-phosphate + H2O = 3-deoxy-alpha-D-manno-oct-2-ulosonate + phosphate</text>
        <dbReference type="Rhea" id="RHEA:11500"/>
        <dbReference type="ChEBI" id="CHEBI:15377"/>
        <dbReference type="ChEBI" id="CHEBI:43474"/>
        <dbReference type="ChEBI" id="CHEBI:85985"/>
        <dbReference type="ChEBI" id="CHEBI:85986"/>
        <dbReference type="EC" id="3.1.3.45"/>
    </reaction>
</comment>
<evidence type="ECO:0000313" key="15">
    <source>
        <dbReference type="Proteomes" id="UP000092695"/>
    </source>
</evidence>
<dbReference type="Gene3D" id="3.40.50.1000">
    <property type="entry name" value="HAD superfamily/HAD-like"/>
    <property type="match status" value="1"/>
</dbReference>
<dbReference type="KEGG" id="woc:BA177_14280"/>
<dbReference type="OrthoDB" id="9805604at2"/>
<feature type="binding site" evidence="12">
    <location>
        <position position="21"/>
    </location>
    <ligand>
        <name>substrate</name>
    </ligand>
</feature>
<accession>A0A193LI83</accession>
<reference evidence="14 15" key="1">
    <citation type="submission" date="2016-06" db="EMBL/GenBank/DDBJ databases">
        <title>Complete genome sequence of a deep-branching marine Gamma Proteobacterium Woeseia oceani type strain XK5.</title>
        <authorList>
            <person name="Mu D."/>
            <person name="Du Z."/>
        </authorList>
    </citation>
    <scope>NUCLEOTIDE SEQUENCE [LARGE SCALE GENOMIC DNA]</scope>
    <source>
        <strain evidence="14 15">XK5</strain>
    </source>
</reference>
<dbReference type="SFLD" id="SFLDS00003">
    <property type="entry name" value="Haloacid_Dehalogenase"/>
    <property type="match status" value="1"/>
</dbReference>
<keyword evidence="7 11" id="KW-0479">Metal-binding</keyword>
<dbReference type="InterPro" id="IPR050793">
    <property type="entry name" value="CMP-NeuNAc_synthase"/>
</dbReference>